<dbReference type="OrthoDB" id="10336034at2759"/>
<feature type="transmembrane region" description="Helical" evidence="1">
    <location>
        <begin position="78"/>
        <end position="102"/>
    </location>
</feature>
<protein>
    <recommendedName>
        <fullName evidence="4">MARVEL domain-containing protein</fullName>
    </recommendedName>
</protein>
<comment type="caution">
    <text evidence="2">The sequence shown here is derived from an EMBL/GenBank/DDBJ whole genome shotgun (WGS) entry which is preliminary data.</text>
</comment>
<dbReference type="EMBL" id="AWGJ01000010">
    <property type="protein sequence ID" value="ODN75503.1"/>
    <property type="molecule type" value="Genomic_DNA"/>
</dbReference>
<evidence type="ECO:0000313" key="3">
    <source>
        <dbReference type="Proteomes" id="UP000094065"/>
    </source>
</evidence>
<reference evidence="2 3" key="1">
    <citation type="submission" date="2016-06" db="EMBL/GenBank/DDBJ databases">
        <title>Evolution of pathogenesis and genome organization in the Tremellales.</title>
        <authorList>
            <person name="Cuomo C."/>
            <person name="Litvintseva A."/>
            <person name="Heitman J."/>
            <person name="Chen Y."/>
            <person name="Sun S."/>
            <person name="Springer D."/>
            <person name="Dromer F."/>
            <person name="Young S."/>
            <person name="Zeng Q."/>
            <person name="Chapman S."/>
            <person name="Gujja S."/>
            <person name="Saif S."/>
            <person name="Birren B."/>
        </authorList>
    </citation>
    <scope>NUCLEOTIDE SEQUENCE [LARGE SCALE GENOMIC DNA]</scope>
    <source>
        <strain evidence="2 3">CBS 6039</strain>
    </source>
</reference>
<keyword evidence="1" id="KW-1133">Transmembrane helix</keyword>
<sequence>MSPISTTVTFLKWLTAAVAIVTPAIAGAFTSRVVHAFKGTSYPAEYPAAQAIMTGSILASVYFLSYGLFVVKFPDSLYVSVIADVASITALFVFFLVSSAALSLDASLFARFSQTQFCQPYRDGGSWCQYATATVALGWFITGFLLIILILEVALTLDVYDAEYSAWRRRFGELFGDQEYRPTRRGREASAEEGRLMQELSRFK</sequence>
<dbReference type="Proteomes" id="UP000094065">
    <property type="component" value="Unassembled WGS sequence"/>
</dbReference>
<proteinExistence type="predicted"/>
<evidence type="ECO:0000256" key="1">
    <source>
        <dbReference type="SAM" id="Phobius"/>
    </source>
</evidence>
<dbReference type="AlphaFoldDB" id="A0A1E3HGN0"/>
<dbReference type="RefSeq" id="XP_018991153.1">
    <property type="nucleotide sequence ID" value="XM_019141178.1"/>
</dbReference>
<evidence type="ECO:0000313" key="2">
    <source>
        <dbReference type="EMBL" id="ODN75503.1"/>
    </source>
</evidence>
<organism evidence="2 3">
    <name type="scientific">Cryptococcus amylolentus CBS 6039</name>
    <dbReference type="NCBI Taxonomy" id="1295533"/>
    <lineage>
        <taxon>Eukaryota</taxon>
        <taxon>Fungi</taxon>
        <taxon>Dikarya</taxon>
        <taxon>Basidiomycota</taxon>
        <taxon>Agaricomycotina</taxon>
        <taxon>Tremellomycetes</taxon>
        <taxon>Tremellales</taxon>
        <taxon>Cryptococcaceae</taxon>
        <taxon>Cryptococcus</taxon>
    </lineage>
</organism>
<accession>A0A1E3HGN0</accession>
<keyword evidence="1" id="KW-0812">Transmembrane</keyword>
<evidence type="ECO:0008006" key="4">
    <source>
        <dbReference type="Google" id="ProtNLM"/>
    </source>
</evidence>
<feature type="transmembrane region" description="Helical" evidence="1">
    <location>
        <begin position="136"/>
        <end position="160"/>
    </location>
</feature>
<name>A0A1E3HGN0_9TREE</name>
<feature type="transmembrane region" description="Helical" evidence="1">
    <location>
        <begin position="52"/>
        <end position="71"/>
    </location>
</feature>
<keyword evidence="3" id="KW-1185">Reference proteome</keyword>
<dbReference type="GeneID" id="30157941"/>
<keyword evidence="1" id="KW-0472">Membrane</keyword>
<gene>
    <name evidence="2" type="ORF">L202_06632</name>
</gene>